<evidence type="ECO:0000313" key="3">
    <source>
        <dbReference type="Proteomes" id="UP001374803"/>
    </source>
</evidence>
<feature type="signal peptide" evidence="1">
    <location>
        <begin position="1"/>
        <end position="25"/>
    </location>
</feature>
<dbReference type="EMBL" id="CP089983">
    <property type="protein sequence ID" value="WXB08408.1"/>
    <property type="molecule type" value="Genomic_DNA"/>
</dbReference>
<dbReference type="PROSITE" id="PS51257">
    <property type="entry name" value="PROKAR_LIPOPROTEIN"/>
    <property type="match status" value="1"/>
</dbReference>
<proteinExistence type="predicted"/>
<feature type="chain" id="PRO_5046252815" evidence="1">
    <location>
        <begin position="26"/>
        <end position="629"/>
    </location>
</feature>
<organism evidence="2 3">
    <name type="scientific">Pendulispora rubella</name>
    <dbReference type="NCBI Taxonomy" id="2741070"/>
    <lineage>
        <taxon>Bacteria</taxon>
        <taxon>Pseudomonadati</taxon>
        <taxon>Myxococcota</taxon>
        <taxon>Myxococcia</taxon>
        <taxon>Myxococcales</taxon>
        <taxon>Sorangiineae</taxon>
        <taxon>Pendulisporaceae</taxon>
        <taxon>Pendulispora</taxon>
    </lineage>
</organism>
<keyword evidence="3" id="KW-1185">Reference proteome</keyword>
<dbReference type="RefSeq" id="WP_394838083.1">
    <property type="nucleotide sequence ID" value="NZ_CP089929.1"/>
</dbReference>
<gene>
    <name evidence="2" type="ORF">LVJ94_14320</name>
</gene>
<name>A0ABZ2LBU9_9BACT</name>
<protein>
    <submittedName>
        <fullName evidence="2">Uncharacterized protein</fullName>
    </submittedName>
</protein>
<reference evidence="2" key="1">
    <citation type="submission" date="2021-12" db="EMBL/GenBank/DDBJ databases">
        <title>Discovery of the Pendulisporaceae a myxobacterial family with distinct sporulation behavior and unique specialized metabolism.</title>
        <authorList>
            <person name="Garcia R."/>
            <person name="Popoff A."/>
            <person name="Bader C.D."/>
            <person name="Loehr J."/>
            <person name="Walesch S."/>
            <person name="Walt C."/>
            <person name="Boldt J."/>
            <person name="Bunk B."/>
            <person name="Haeckl F.J.F.P.J."/>
            <person name="Gunesch A.P."/>
            <person name="Birkelbach J."/>
            <person name="Nuebel U."/>
            <person name="Pietschmann T."/>
            <person name="Bach T."/>
            <person name="Mueller R."/>
        </authorList>
    </citation>
    <scope>NUCLEOTIDE SEQUENCE</scope>
    <source>
        <strain evidence="2">MSr11367</strain>
    </source>
</reference>
<evidence type="ECO:0000313" key="2">
    <source>
        <dbReference type="EMBL" id="WXB08408.1"/>
    </source>
</evidence>
<accession>A0ABZ2LBU9</accession>
<evidence type="ECO:0000256" key="1">
    <source>
        <dbReference type="SAM" id="SignalP"/>
    </source>
</evidence>
<keyword evidence="1" id="KW-0732">Signal</keyword>
<dbReference type="Proteomes" id="UP001374803">
    <property type="component" value="Chromosome"/>
</dbReference>
<sequence length="629" mass="68140">MRSFRKSWAYLGAIGFVAGTSWVVACSSDGGGGGPISRPDAGPDAGGKPSPLCTSAHFCLEYPSVAWENLHALVTTAGGDLWAAGDYGVLLHMPKGAQTWTRMASPVSASLRAAAVTGERVFFVGDQGTVVRWDGHQLTVDTLESRVDLRSVWAASENDVWAVGGWSSADAGSSGVIWRFDGSRWSPFASATSAIIESVHGSGPNDVWMASKQGVYHVVDGVLQTVLSVQKSHPRIWARSPREVFLSSSGYPPQIERFDGTNWTNEVLEVPVRVEGFVPAPDGALWAAATPLMRREANGVWKSAPDVQAFKYGEVQVHAEALGFREGEPFVAGEKGLLFRAKDVFHEAMTSGFQYAKAFPAGSILQSGSSMLTYDTQGFHRIHTSDRVGGNVWVAANAWNDVFFAVSGSSQWDGALTVERYDGAQVKKVYAGGGTYDHYWPLELAANGDLYLGYTNTGMHAPYPTQLDKLPASSTKSARAGCGYGWPCRIIGSELLLQSENGAGRHLAPDGRCEEAPFAWSDVSGPNYQNVYTLRNDNGTSIFGHFDGAQWKELARPEGKYCGVFYLADNDVWLKSCGGPRHMLRWNGQTFEKLPIGLPEGEGDISLVFGTDPEHLWVADSGRIFRYKP</sequence>
<dbReference type="SUPFAM" id="SSF101898">
    <property type="entry name" value="NHL repeat"/>
    <property type="match status" value="1"/>
</dbReference>